<feature type="transmembrane region" description="Helical" evidence="1">
    <location>
        <begin position="80"/>
        <end position="102"/>
    </location>
</feature>
<evidence type="ECO:0008006" key="4">
    <source>
        <dbReference type="Google" id="ProtNLM"/>
    </source>
</evidence>
<evidence type="ECO:0000313" key="2">
    <source>
        <dbReference type="EMBL" id="GAA2509838.1"/>
    </source>
</evidence>
<evidence type="ECO:0000256" key="1">
    <source>
        <dbReference type="SAM" id="Phobius"/>
    </source>
</evidence>
<keyword evidence="1" id="KW-1133">Transmembrane helix</keyword>
<dbReference type="EMBL" id="BAAATA010000049">
    <property type="protein sequence ID" value="GAA2509838.1"/>
    <property type="molecule type" value="Genomic_DNA"/>
</dbReference>
<proteinExistence type="predicted"/>
<dbReference type="Proteomes" id="UP001501358">
    <property type="component" value="Unassembled WGS sequence"/>
</dbReference>
<evidence type="ECO:0000313" key="3">
    <source>
        <dbReference type="Proteomes" id="UP001501358"/>
    </source>
</evidence>
<feature type="transmembrane region" description="Helical" evidence="1">
    <location>
        <begin position="17"/>
        <end position="36"/>
    </location>
</feature>
<gene>
    <name evidence="2" type="ORF">GCM10010406_52840</name>
</gene>
<keyword evidence="1" id="KW-0812">Transmembrane</keyword>
<protein>
    <recommendedName>
        <fullName evidence="4">Integral membrane protein</fullName>
    </recommendedName>
</protein>
<accession>A0ABN3MVM2</accession>
<organism evidence="2 3">
    <name type="scientific">Streptomyces thermolineatus</name>
    <dbReference type="NCBI Taxonomy" id="44033"/>
    <lineage>
        <taxon>Bacteria</taxon>
        <taxon>Bacillati</taxon>
        <taxon>Actinomycetota</taxon>
        <taxon>Actinomycetes</taxon>
        <taxon>Kitasatosporales</taxon>
        <taxon>Streptomycetaceae</taxon>
        <taxon>Streptomyces</taxon>
    </lineage>
</organism>
<keyword evidence="3" id="KW-1185">Reference proteome</keyword>
<feature type="transmembrane region" description="Helical" evidence="1">
    <location>
        <begin position="56"/>
        <end position="73"/>
    </location>
</feature>
<dbReference type="RefSeq" id="WP_344385978.1">
    <property type="nucleotide sequence ID" value="NZ_BAAATA010000049.1"/>
</dbReference>
<name>A0ABN3MVM2_9ACTN</name>
<reference evidence="3" key="1">
    <citation type="journal article" date="2019" name="Int. J. Syst. Evol. Microbiol.">
        <title>The Global Catalogue of Microorganisms (GCM) 10K type strain sequencing project: providing services to taxonomists for standard genome sequencing and annotation.</title>
        <authorList>
            <consortium name="The Broad Institute Genomics Platform"/>
            <consortium name="The Broad Institute Genome Sequencing Center for Infectious Disease"/>
            <person name="Wu L."/>
            <person name="Ma J."/>
        </authorList>
    </citation>
    <scope>NUCLEOTIDE SEQUENCE [LARGE SCALE GENOMIC DNA]</scope>
    <source>
        <strain evidence="3">JCM 6307</strain>
    </source>
</reference>
<comment type="caution">
    <text evidence="2">The sequence shown here is derived from an EMBL/GenBank/DDBJ whole genome shotgun (WGS) entry which is preliminary data.</text>
</comment>
<sequence>MACAAARRFYAHLGRRGVFLLILGTGKAAFGVGLVVQPPPPQGLQLLLHWAPMRCWAWVWIAAGIVTAGAAFLQVGRDRWGYLAALVPPSVWACTYLTAALTGEFPRGAWLAIWYLTSHIGVIVWAAGVPEHSVPRRRRSPGVRGEG</sequence>
<feature type="transmembrane region" description="Helical" evidence="1">
    <location>
        <begin position="108"/>
        <end position="129"/>
    </location>
</feature>
<keyword evidence="1" id="KW-0472">Membrane</keyword>